<evidence type="ECO:0000313" key="2">
    <source>
        <dbReference type="Proteomes" id="UP000005038"/>
    </source>
</evidence>
<name>H5TRR2_GORO1</name>
<dbReference type="RefSeq" id="WP_007240354.1">
    <property type="nucleotide sequence ID" value="NZ_BAFB01000202.1"/>
</dbReference>
<dbReference type="EMBL" id="BAFB01000202">
    <property type="protein sequence ID" value="GAB36170.1"/>
    <property type="molecule type" value="Genomic_DNA"/>
</dbReference>
<comment type="caution">
    <text evidence="1">The sequence shown here is derived from an EMBL/GenBank/DDBJ whole genome shotgun (WGS) entry which is preliminary data.</text>
</comment>
<keyword evidence="2" id="KW-1185">Reference proteome</keyword>
<protein>
    <submittedName>
        <fullName evidence="1">Uncharacterized protein</fullName>
    </submittedName>
</protein>
<sequence length="355" mass="38838">MADTDPSVPPVWVRAVLDRTDLKTAQEDIAAEDEMRDNIPSDVLLEESVSQAARDYRNAAEGRTTLDPQLAELVRLIEYRDGINESIRLLICLLREWGDPPISLGKIAAATGMSASGVRSSYTADDRDHVHSILGLAPRGTRDPDRPQATLPNPYRPAILLGHDASSTPVLLPADASLLVDIGLDDPRRDAVQSLLAAQLAERVLPGFPTPTMEQWMRSATVFYTCVRSEPLWGYSPLQTVDWPQPDPESVPADLPRLRVVVTLDGDPTLPDTLPLWLIGHVAPIVTANPGRAYVLQPPTRSFRWQWTLTAPDGSTTDLRLAAPPDVTVGFADGDDAANPVLRDVLLHSIETQLR</sequence>
<gene>
    <name evidence="1" type="ORF">GOOTI_202_00260</name>
</gene>
<dbReference type="STRING" id="1108044.GOOTI_202_00260"/>
<dbReference type="Proteomes" id="UP000005038">
    <property type="component" value="Unassembled WGS sequence"/>
</dbReference>
<proteinExistence type="predicted"/>
<organism evidence="1 2">
    <name type="scientific">Gordonia otitidis (strain DSM 44809 / CCUG 52243 / JCM 12355 / NBRC 100426 / IFM 10032)</name>
    <dbReference type="NCBI Taxonomy" id="1108044"/>
    <lineage>
        <taxon>Bacteria</taxon>
        <taxon>Bacillati</taxon>
        <taxon>Actinomycetota</taxon>
        <taxon>Actinomycetes</taxon>
        <taxon>Mycobacteriales</taxon>
        <taxon>Gordoniaceae</taxon>
        <taxon>Gordonia</taxon>
    </lineage>
</organism>
<dbReference type="AlphaFoldDB" id="H5TRR2"/>
<reference evidence="1" key="1">
    <citation type="submission" date="2012-02" db="EMBL/GenBank/DDBJ databases">
        <title>Whole genome shotgun sequence of Gordonia otitidis NBRC 100426.</title>
        <authorList>
            <person name="Yoshida I."/>
            <person name="Hosoyama A."/>
            <person name="Tsuchikane K."/>
            <person name="Katsumata H."/>
            <person name="Yamazaki S."/>
            <person name="Fujita N."/>
        </authorList>
    </citation>
    <scope>NUCLEOTIDE SEQUENCE [LARGE SCALE GENOMIC DNA]</scope>
    <source>
        <strain evidence="1">NBRC 100426</strain>
    </source>
</reference>
<dbReference type="OrthoDB" id="4317803at2"/>
<evidence type="ECO:0000313" key="1">
    <source>
        <dbReference type="EMBL" id="GAB36170.1"/>
    </source>
</evidence>
<accession>H5TRR2</accession>